<proteinExistence type="predicted"/>
<feature type="region of interest" description="Disordered" evidence="1">
    <location>
        <begin position="1"/>
        <end position="29"/>
    </location>
</feature>
<feature type="non-terminal residue" evidence="2">
    <location>
        <position position="89"/>
    </location>
</feature>
<evidence type="ECO:0000313" key="3">
    <source>
        <dbReference type="Proteomes" id="UP001178461"/>
    </source>
</evidence>
<dbReference type="AlphaFoldDB" id="A0AA35K2R6"/>
<feature type="region of interest" description="Disordered" evidence="1">
    <location>
        <begin position="47"/>
        <end position="72"/>
    </location>
</feature>
<name>A0AA35K2R6_9SAUR</name>
<reference evidence="2" key="1">
    <citation type="submission" date="2022-12" db="EMBL/GenBank/DDBJ databases">
        <authorList>
            <person name="Alioto T."/>
            <person name="Alioto T."/>
            <person name="Gomez Garrido J."/>
        </authorList>
    </citation>
    <scope>NUCLEOTIDE SEQUENCE</scope>
</reference>
<organism evidence="2 3">
    <name type="scientific">Podarcis lilfordi</name>
    <name type="common">Lilford's wall lizard</name>
    <dbReference type="NCBI Taxonomy" id="74358"/>
    <lineage>
        <taxon>Eukaryota</taxon>
        <taxon>Metazoa</taxon>
        <taxon>Chordata</taxon>
        <taxon>Craniata</taxon>
        <taxon>Vertebrata</taxon>
        <taxon>Euteleostomi</taxon>
        <taxon>Lepidosauria</taxon>
        <taxon>Squamata</taxon>
        <taxon>Bifurcata</taxon>
        <taxon>Unidentata</taxon>
        <taxon>Episquamata</taxon>
        <taxon>Laterata</taxon>
        <taxon>Lacertibaenia</taxon>
        <taxon>Lacertidae</taxon>
        <taxon>Podarcis</taxon>
    </lineage>
</organism>
<gene>
    <name evidence="2" type="ORF">PODLI_1B011362</name>
</gene>
<evidence type="ECO:0000313" key="2">
    <source>
        <dbReference type="EMBL" id="CAI5770600.1"/>
    </source>
</evidence>
<evidence type="ECO:0000256" key="1">
    <source>
        <dbReference type="SAM" id="MobiDB-lite"/>
    </source>
</evidence>
<dbReference type="Proteomes" id="UP001178461">
    <property type="component" value="Chromosome 3"/>
</dbReference>
<protein>
    <submittedName>
        <fullName evidence="2">Uncharacterized protein</fullName>
    </submittedName>
</protein>
<feature type="compositionally biased region" description="Basic residues" evidence="1">
    <location>
        <begin position="48"/>
        <end position="60"/>
    </location>
</feature>
<sequence length="89" mass="9689">TLAAEDERENAGAASAPRLPEKDSEGNSYLADAGRAARWLAGWLTRSQVKRRSPQKRRSPSRQAGRHYIPLRPGGANDEALLLGLHLCA</sequence>
<feature type="non-terminal residue" evidence="2">
    <location>
        <position position="1"/>
    </location>
</feature>
<keyword evidence="3" id="KW-1185">Reference proteome</keyword>
<accession>A0AA35K2R6</accession>
<dbReference type="EMBL" id="OX395128">
    <property type="protein sequence ID" value="CAI5770600.1"/>
    <property type="molecule type" value="Genomic_DNA"/>
</dbReference>